<keyword evidence="4" id="KW-1185">Reference proteome</keyword>
<dbReference type="SUPFAM" id="SSF56601">
    <property type="entry name" value="beta-lactamase/transpeptidase-like"/>
    <property type="match status" value="1"/>
</dbReference>
<dbReference type="GO" id="GO:0009002">
    <property type="term" value="F:serine-type D-Ala-D-Ala carboxypeptidase activity"/>
    <property type="evidence" value="ECO:0007669"/>
    <property type="project" value="UniProtKB-EC"/>
</dbReference>
<dbReference type="InterPro" id="IPR050491">
    <property type="entry name" value="AmpC-like"/>
</dbReference>
<protein>
    <submittedName>
        <fullName evidence="3">D-alanyl-D-alanine carboxypeptidase</fullName>
        <ecNumber evidence="3">3.4.16.4</ecNumber>
    </submittedName>
</protein>
<feature type="domain" description="Beta-lactamase-related" evidence="2">
    <location>
        <begin position="40"/>
        <end position="328"/>
    </location>
</feature>
<evidence type="ECO:0000313" key="3">
    <source>
        <dbReference type="EMBL" id="MBP2477288.1"/>
    </source>
</evidence>
<gene>
    <name evidence="3" type="ORF">JOF53_006160</name>
</gene>
<dbReference type="EMBL" id="JAGIOO010000001">
    <property type="protein sequence ID" value="MBP2477288.1"/>
    <property type="molecule type" value="Genomic_DNA"/>
</dbReference>
<sequence length="382" mass="41473">MTRRLAALATLVPLLTGLLSGTPPAEAGTRLHEALRAVVAAGAPAAYAATGTERLATGVAELGSARPPNPRGRFRAASVTKTFVATVVLQLAAEHKLSLDAPVTDHLPSLLPYRERITLRQLLSHTSGLPRDIPHWATLPEIDTRRWARFTPEQLVHQATNGIPLLFPPGTRFEYSNTAYTVLGLVVERVTGHSLAWELTTRLFRPLNLRDTDFPTTQPFLQHATARGYEQLHPTPAPPTDVTTYVMSRVWASGNLTTTTQDLNTFFKALLTGHLLPPTQLQEMKTARPNAIGPFGYGLGLMTLPSPCGGPPWWGHGGDWPGFNTWSLHAEDTTRQLTAGMTMDLTAPREAHIAMLNQVLTAALCPGPLPRSATTITSPDLR</sequence>
<dbReference type="PANTHER" id="PTHR46825:SF7">
    <property type="entry name" value="D-ALANYL-D-ALANINE CARBOXYPEPTIDASE"/>
    <property type="match status" value="1"/>
</dbReference>
<dbReference type="Proteomes" id="UP001519363">
    <property type="component" value="Unassembled WGS sequence"/>
</dbReference>
<keyword evidence="3" id="KW-0378">Hydrolase</keyword>
<dbReference type="PANTHER" id="PTHR46825">
    <property type="entry name" value="D-ALANYL-D-ALANINE-CARBOXYPEPTIDASE/ENDOPEPTIDASE AMPH"/>
    <property type="match status" value="1"/>
</dbReference>
<feature type="signal peptide" evidence="1">
    <location>
        <begin position="1"/>
        <end position="27"/>
    </location>
</feature>
<keyword evidence="1" id="KW-0732">Signal</keyword>
<dbReference type="InterPro" id="IPR001466">
    <property type="entry name" value="Beta-lactam-related"/>
</dbReference>
<organism evidence="3 4">
    <name type="scientific">Crossiella equi</name>
    <dbReference type="NCBI Taxonomy" id="130796"/>
    <lineage>
        <taxon>Bacteria</taxon>
        <taxon>Bacillati</taxon>
        <taxon>Actinomycetota</taxon>
        <taxon>Actinomycetes</taxon>
        <taxon>Pseudonocardiales</taxon>
        <taxon>Pseudonocardiaceae</taxon>
        <taxon>Crossiella</taxon>
    </lineage>
</organism>
<dbReference type="EC" id="3.4.16.4" evidence="3"/>
<name>A0ABS5AL43_9PSEU</name>
<dbReference type="InterPro" id="IPR012338">
    <property type="entry name" value="Beta-lactam/transpept-like"/>
</dbReference>
<keyword evidence="3" id="KW-0645">Protease</keyword>
<feature type="chain" id="PRO_5046621799" evidence="1">
    <location>
        <begin position="28"/>
        <end position="382"/>
    </location>
</feature>
<evidence type="ECO:0000259" key="2">
    <source>
        <dbReference type="Pfam" id="PF00144"/>
    </source>
</evidence>
<comment type="caution">
    <text evidence="3">The sequence shown here is derived from an EMBL/GenBank/DDBJ whole genome shotgun (WGS) entry which is preliminary data.</text>
</comment>
<dbReference type="Gene3D" id="3.40.710.10">
    <property type="entry name" value="DD-peptidase/beta-lactamase superfamily"/>
    <property type="match status" value="1"/>
</dbReference>
<reference evidence="3 4" key="1">
    <citation type="submission" date="2021-03" db="EMBL/GenBank/DDBJ databases">
        <title>Sequencing the genomes of 1000 actinobacteria strains.</title>
        <authorList>
            <person name="Klenk H.-P."/>
        </authorList>
    </citation>
    <scope>NUCLEOTIDE SEQUENCE [LARGE SCALE GENOMIC DNA]</scope>
    <source>
        <strain evidence="3 4">DSM 44580</strain>
    </source>
</reference>
<accession>A0ABS5AL43</accession>
<dbReference type="RefSeq" id="WP_086780611.1">
    <property type="nucleotide sequence ID" value="NZ_JAGIOO010000001.1"/>
</dbReference>
<proteinExistence type="predicted"/>
<evidence type="ECO:0000313" key="4">
    <source>
        <dbReference type="Proteomes" id="UP001519363"/>
    </source>
</evidence>
<dbReference type="Pfam" id="PF00144">
    <property type="entry name" value="Beta-lactamase"/>
    <property type="match status" value="1"/>
</dbReference>
<evidence type="ECO:0000256" key="1">
    <source>
        <dbReference type="SAM" id="SignalP"/>
    </source>
</evidence>
<keyword evidence="3" id="KW-0121">Carboxypeptidase</keyword>